<protein>
    <recommendedName>
        <fullName evidence="2">Trehalose 6-phosphate phosphatase</fullName>
        <ecNumber evidence="2">3.1.3.12</ecNumber>
    </recommendedName>
</protein>
<keyword evidence="1 2" id="KW-0378">Hydrolase</keyword>
<dbReference type="EMBL" id="OKRB01000097">
    <property type="protein sequence ID" value="SPE23481.1"/>
    <property type="molecule type" value="Genomic_DNA"/>
</dbReference>
<comment type="pathway">
    <text evidence="2">Glycan biosynthesis; trehalose biosynthesis.</text>
</comment>
<comment type="cofactor">
    <cofactor evidence="2">
        <name>Mg(2+)</name>
        <dbReference type="ChEBI" id="CHEBI:18420"/>
    </cofactor>
</comment>
<dbReference type="InterPro" id="IPR023214">
    <property type="entry name" value="HAD_sf"/>
</dbReference>
<dbReference type="OrthoDB" id="9797743at2"/>
<dbReference type="SUPFAM" id="SSF56784">
    <property type="entry name" value="HAD-like"/>
    <property type="match status" value="1"/>
</dbReference>
<dbReference type="GO" id="GO:0004805">
    <property type="term" value="F:trehalose-phosphatase activity"/>
    <property type="evidence" value="ECO:0007669"/>
    <property type="project" value="UniProtKB-EC"/>
</dbReference>
<evidence type="ECO:0000313" key="3">
    <source>
        <dbReference type="EMBL" id="SPE23481.1"/>
    </source>
</evidence>
<accession>A0A2N9LJS4</accession>
<dbReference type="PANTHER" id="PTHR43768">
    <property type="entry name" value="TREHALOSE 6-PHOSPHATE PHOSPHATASE"/>
    <property type="match status" value="1"/>
</dbReference>
<organism evidence="3 4">
    <name type="scientific">Candidatus Sulfuritelmatomonas gaucii</name>
    <dbReference type="NCBI Taxonomy" id="2043161"/>
    <lineage>
        <taxon>Bacteria</taxon>
        <taxon>Pseudomonadati</taxon>
        <taxon>Acidobacteriota</taxon>
        <taxon>Terriglobia</taxon>
        <taxon>Terriglobales</taxon>
        <taxon>Acidobacteriaceae</taxon>
        <taxon>Candidatus Sulfuritelmatomonas</taxon>
    </lineage>
</organism>
<keyword evidence="2" id="KW-0460">Magnesium</keyword>
<comment type="catalytic activity">
    <reaction evidence="2">
        <text>alpha,alpha-trehalose 6-phosphate + H2O = alpha,alpha-trehalose + phosphate</text>
        <dbReference type="Rhea" id="RHEA:23420"/>
        <dbReference type="ChEBI" id="CHEBI:15377"/>
        <dbReference type="ChEBI" id="CHEBI:16551"/>
        <dbReference type="ChEBI" id="CHEBI:43474"/>
        <dbReference type="ChEBI" id="CHEBI:58429"/>
        <dbReference type="EC" id="3.1.3.12"/>
    </reaction>
</comment>
<comment type="similarity">
    <text evidence="2">Belongs to the trehalose phosphatase family.</text>
</comment>
<comment type="function">
    <text evidence="2">Removes the phosphate from trehalose 6-phosphate to produce free trehalose.</text>
</comment>
<dbReference type="InterPro" id="IPR036412">
    <property type="entry name" value="HAD-like_sf"/>
</dbReference>
<dbReference type="PANTHER" id="PTHR43768:SF3">
    <property type="entry name" value="TREHALOSE 6-PHOSPHATE PHOSPHATASE"/>
    <property type="match status" value="1"/>
</dbReference>
<sequence length="269" mass="29404">MKTFGVHGASPAMDKKVSDFWQGISRAERRVLILDYDGTLAPFSMDRECAAPYARLLPLLQHLKQATGTRLVIVTGRPALSAARLLHLQDVEIWGCHGLERLQADGSLNKPEVAAESLQAIADVTELLLNDGLGQFAERKFASIAVHWRGSEELAGQLTRRILHAWSMVQRRKGMRLMPFDGGIEITAGARNRGDAVQAVLSESGPAAAVAYLGGETPDEDAFGALHGRGLNVLVREEYRRTIADIWIRPPNEVAAFLKAWASACEEQG</sequence>
<dbReference type="Gene3D" id="3.40.50.1000">
    <property type="entry name" value="HAD superfamily/HAD-like"/>
    <property type="match status" value="2"/>
</dbReference>
<dbReference type="EC" id="3.1.3.12" evidence="2"/>
<evidence type="ECO:0000256" key="2">
    <source>
        <dbReference type="RuleBase" id="RU361117"/>
    </source>
</evidence>
<gene>
    <name evidence="3" type="ORF">SBA5_40006</name>
</gene>
<dbReference type="UniPathway" id="UPA00299"/>
<dbReference type="GO" id="GO:0046872">
    <property type="term" value="F:metal ion binding"/>
    <property type="evidence" value="ECO:0007669"/>
    <property type="project" value="UniProtKB-KW"/>
</dbReference>
<dbReference type="InterPro" id="IPR044651">
    <property type="entry name" value="OTSB-like"/>
</dbReference>
<dbReference type="AlphaFoldDB" id="A0A2N9LJS4"/>
<keyword evidence="2" id="KW-0479">Metal-binding</keyword>
<dbReference type="GO" id="GO:0005992">
    <property type="term" value="P:trehalose biosynthetic process"/>
    <property type="evidence" value="ECO:0007669"/>
    <property type="project" value="UniProtKB-UniPathway"/>
</dbReference>
<dbReference type="Proteomes" id="UP000239735">
    <property type="component" value="Unassembled WGS sequence"/>
</dbReference>
<evidence type="ECO:0000256" key="1">
    <source>
        <dbReference type="ARBA" id="ARBA00022801"/>
    </source>
</evidence>
<dbReference type="Pfam" id="PF02358">
    <property type="entry name" value="Trehalose_PPase"/>
    <property type="match status" value="1"/>
</dbReference>
<reference evidence="4" key="1">
    <citation type="submission" date="2018-02" db="EMBL/GenBank/DDBJ databases">
        <authorList>
            <person name="Hausmann B."/>
        </authorList>
    </citation>
    <scope>NUCLEOTIDE SEQUENCE [LARGE SCALE GENOMIC DNA]</scope>
    <source>
        <strain evidence="4">Peat soil MAG SbA5</strain>
    </source>
</reference>
<dbReference type="NCBIfam" id="TIGR00685">
    <property type="entry name" value="T6PP"/>
    <property type="match status" value="1"/>
</dbReference>
<evidence type="ECO:0000313" key="4">
    <source>
        <dbReference type="Proteomes" id="UP000239735"/>
    </source>
</evidence>
<name>A0A2N9LJS4_9BACT</name>
<proteinExistence type="inferred from homology"/>
<dbReference type="InterPro" id="IPR003337">
    <property type="entry name" value="Trehalose_PPase"/>
</dbReference>